<feature type="binding site" evidence="15">
    <location>
        <begin position="195"/>
        <end position="198"/>
    </location>
    <ligand>
        <name>ATP</name>
        <dbReference type="ChEBI" id="CHEBI:30616"/>
    </ligand>
</feature>
<dbReference type="FunFam" id="3.40.1190.20:FF:000002">
    <property type="entry name" value="Bifunctional protein HldE"/>
    <property type="match status" value="1"/>
</dbReference>
<name>A0AA41W7F2_9GAMM</name>
<dbReference type="Pfam" id="PF01467">
    <property type="entry name" value="CTP_transf_like"/>
    <property type="match status" value="1"/>
</dbReference>
<dbReference type="GO" id="GO:0005829">
    <property type="term" value="C:cytosol"/>
    <property type="evidence" value="ECO:0007669"/>
    <property type="project" value="TreeGrafter"/>
</dbReference>
<organism evidence="18 19">
    <name type="scientific">Echinimonas agarilytica</name>
    <dbReference type="NCBI Taxonomy" id="1215918"/>
    <lineage>
        <taxon>Bacteria</taxon>
        <taxon>Pseudomonadati</taxon>
        <taxon>Pseudomonadota</taxon>
        <taxon>Gammaproteobacteria</taxon>
        <taxon>Alteromonadales</taxon>
        <taxon>Echinimonadaceae</taxon>
        <taxon>Echinimonas</taxon>
    </lineage>
</organism>
<sequence>MKLTLPDYSTARVVVAGDLMLDRYWQGPTSRISPEAPVPVVKVEQLDDRPGGAANVALNLAALTVHTELLGMTGKDEAADALGTALSGVGIATHFQQVGHCPTITKLRVLSRHQQLIRLDFEDNFAEVDASPLLADFETAIQGAGIAILSDYAKGALSQVSEMIAIAKRNGIPVLVDPKGSEFEKYRGATLMTPNLSEFELVVGCCNTEQELVEKAHALRQELELDALLVTRGEQGMTLITADQAELHLPAVVKEVYDVTGAGDTVISVLAASLAAGASMPASCALANIAAGIVVGKLGTSTVSQMELAQAIAEQSESGFGVVTEEQLRFAVVQAAARGEKIVMTNGCFDILHAGHVSYLQAARALGHRLIVAVNADDSVARLKGPGRPVNPLERRMAVLAALGDVDWVVPFTEDTPARLIGEVLPNVLVKGGDYTPEQIAGADAVWDNGGEVTVLHFEDGCSTTQIIDRIRQQNQD</sequence>
<comment type="similarity">
    <text evidence="13 15">In the N-terminal section; belongs to the carbohydrate kinase PfkB family.</text>
</comment>
<dbReference type="Pfam" id="PF00294">
    <property type="entry name" value="PfkB"/>
    <property type="match status" value="1"/>
</dbReference>
<comment type="function">
    <text evidence="1 15">Catalyzes the phosphorylation of D-glycero-D-manno-heptose 7-phosphate at the C-1 position to selectively form D-glycero-beta-D-manno-heptose-1,7-bisphosphate.</text>
</comment>
<evidence type="ECO:0000256" key="13">
    <source>
        <dbReference type="ARBA" id="ARBA00060955"/>
    </source>
</evidence>
<dbReference type="GO" id="GO:0016773">
    <property type="term" value="F:phosphotransferase activity, alcohol group as acceptor"/>
    <property type="evidence" value="ECO:0007669"/>
    <property type="project" value="InterPro"/>
</dbReference>
<dbReference type="InterPro" id="IPR011914">
    <property type="entry name" value="RfaE_dom_II"/>
</dbReference>
<dbReference type="InterPro" id="IPR023030">
    <property type="entry name" value="Bifunc_HldE"/>
</dbReference>
<dbReference type="NCBIfam" id="TIGR00125">
    <property type="entry name" value="cyt_tran_rel"/>
    <property type="match status" value="1"/>
</dbReference>
<keyword evidence="5 15" id="KW-0548">Nucleotidyltransferase</keyword>
<evidence type="ECO:0000256" key="9">
    <source>
        <dbReference type="ARBA" id="ARBA00023268"/>
    </source>
</evidence>
<dbReference type="Gene3D" id="3.40.1190.20">
    <property type="match status" value="1"/>
</dbReference>
<reference evidence="18 19" key="1">
    <citation type="journal article" date="2013" name="Antonie Van Leeuwenhoek">
        <title>Echinimonas agarilytica gen. nov., sp. nov., a new gammaproteobacterium isolated from the sea urchin Strongylocentrotus intermedius.</title>
        <authorList>
            <person name="Nedashkovskaya O.I."/>
            <person name="Stenkova A.M."/>
            <person name="Zhukova N.V."/>
            <person name="Van Trappen S."/>
            <person name="Lee J.S."/>
            <person name="Kim S.B."/>
        </authorList>
    </citation>
    <scope>NUCLEOTIDE SEQUENCE [LARGE SCALE GENOMIC DNA]</scope>
    <source>
        <strain evidence="18 19">KMM 6351</strain>
    </source>
</reference>
<evidence type="ECO:0000256" key="5">
    <source>
        <dbReference type="ARBA" id="ARBA00022695"/>
    </source>
</evidence>
<dbReference type="NCBIfam" id="TIGR02199">
    <property type="entry name" value="rfaE_dom_II"/>
    <property type="match status" value="1"/>
</dbReference>
<dbReference type="EC" id="2.7.1.167" evidence="15"/>
<evidence type="ECO:0000256" key="7">
    <source>
        <dbReference type="ARBA" id="ARBA00022777"/>
    </source>
</evidence>
<dbReference type="HAMAP" id="MF_01603">
    <property type="entry name" value="HldE"/>
    <property type="match status" value="1"/>
</dbReference>
<keyword evidence="19" id="KW-1185">Reference proteome</keyword>
<keyword evidence="8 15" id="KW-0067">ATP-binding</keyword>
<dbReference type="CDD" id="cd01172">
    <property type="entry name" value="RfaE_like"/>
    <property type="match status" value="1"/>
</dbReference>
<proteinExistence type="inferred from homology"/>
<dbReference type="InterPro" id="IPR014729">
    <property type="entry name" value="Rossmann-like_a/b/a_fold"/>
</dbReference>
<dbReference type="NCBIfam" id="TIGR02198">
    <property type="entry name" value="rfaE_dom_I"/>
    <property type="match status" value="1"/>
</dbReference>
<evidence type="ECO:0000313" key="19">
    <source>
        <dbReference type="Proteomes" id="UP001165393"/>
    </source>
</evidence>
<dbReference type="InterPro" id="IPR029056">
    <property type="entry name" value="Ribokinase-like"/>
</dbReference>
<evidence type="ECO:0000256" key="15">
    <source>
        <dbReference type="HAMAP-Rule" id="MF_01603"/>
    </source>
</evidence>
<comment type="function">
    <text evidence="2 15">Catalyzes the ADP transfer from ATP to D-glycero-beta-D-manno-heptose 1-phosphate, yielding ADP-D-glycero-beta-D-manno-heptose.</text>
</comment>
<dbReference type="InterPro" id="IPR011913">
    <property type="entry name" value="RfaE_dom_I"/>
</dbReference>
<keyword evidence="10 15" id="KW-0119">Carbohydrate metabolism</keyword>
<evidence type="ECO:0000256" key="14">
    <source>
        <dbReference type="ARBA" id="ARBA00061122"/>
    </source>
</evidence>
<feature type="domain" description="Carbohydrate kinase PfkB" evidence="16">
    <location>
        <begin position="12"/>
        <end position="302"/>
    </location>
</feature>
<evidence type="ECO:0000256" key="2">
    <source>
        <dbReference type="ARBA" id="ARBA00003753"/>
    </source>
</evidence>
<dbReference type="EMBL" id="JAMQGP010000006">
    <property type="protein sequence ID" value="MCM2680389.1"/>
    <property type="molecule type" value="Genomic_DNA"/>
</dbReference>
<dbReference type="GO" id="GO:0033785">
    <property type="term" value="F:heptose 7-phosphate kinase activity"/>
    <property type="evidence" value="ECO:0007669"/>
    <property type="project" value="UniProtKB-UniRule"/>
</dbReference>
<comment type="caution">
    <text evidence="18">The sequence shown here is derived from an EMBL/GenBank/DDBJ whole genome shotgun (WGS) entry which is preliminary data.</text>
</comment>
<feature type="active site" evidence="15">
    <location>
        <position position="264"/>
    </location>
</feature>
<evidence type="ECO:0000256" key="4">
    <source>
        <dbReference type="ARBA" id="ARBA00022679"/>
    </source>
</evidence>
<dbReference type="SUPFAM" id="SSF52374">
    <property type="entry name" value="Nucleotidylyl transferase"/>
    <property type="match status" value="1"/>
</dbReference>
<dbReference type="PANTHER" id="PTHR46969:SF1">
    <property type="entry name" value="BIFUNCTIONAL PROTEIN HLDE"/>
    <property type="match status" value="1"/>
</dbReference>
<protein>
    <recommendedName>
        <fullName evidence="15">Bifunctional protein HldE</fullName>
    </recommendedName>
    <domain>
        <recommendedName>
            <fullName evidence="15">D-beta-D-heptose 7-phosphate kinase</fullName>
            <ecNumber evidence="15">2.7.1.167</ecNumber>
        </recommendedName>
        <alternativeName>
            <fullName evidence="15">D-beta-D-heptose 7-phosphotransferase</fullName>
        </alternativeName>
        <alternativeName>
            <fullName evidence="15">D-glycero-beta-D-manno-heptose-7-phosphate kinase</fullName>
        </alternativeName>
    </domain>
    <domain>
        <recommendedName>
            <fullName evidence="15">D-beta-D-heptose 1-phosphate adenylyltransferase</fullName>
            <ecNumber evidence="15">2.7.7.70</ecNumber>
        </recommendedName>
        <alternativeName>
            <fullName evidence="15">D-glycero-beta-D-manno-heptose 1-phosphate adenylyltransferase</fullName>
        </alternativeName>
    </domain>
</protein>
<evidence type="ECO:0000256" key="3">
    <source>
        <dbReference type="ARBA" id="ARBA00011738"/>
    </source>
</evidence>
<keyword evidence="7 15" id="KW-0418">Kinase</keyword>
<dbReference type="Gene3D" id="3.40.50.620">
    <property type="entry name" value="HUPs"/>
    <property type="match status" value="1"/>
</dbReference>
<dbReference type="AlphaFoldDB" id="A0AA41W7F2"/>
<evidence type="ECO:0000256" key="11">
    <source>
        <dbReference type="ARBA" id="ARBA00047428"/>
    </source>
</evidence>
<comment type="catalytic activity">
    <reaction evidence="11 15">
        <text>D-glycero-beta-D-manno-heptose 1-phosphate + ATP + H(+) = ADP-D-glycero-beta-D-manno-heptose + diphosphate</text>
        <dbReference type="Rhea" id="RHEA:27465"/>
        <dbReference type="ChEBI" id="CHEBI:15378"/>
        <dbReference type="ChEBI" id="CHEBI:30616"/>
        <dbReference type="ChEBI" id="CHEBI:33019"/>
        <dbReference type="ChEBI" id="CHEBI:59967"/>
        <dbReference type="ChEBI" id="CHEBI:61593"/>
        <dbReference type="EC" id="2.7.7.70"/>
    </reaction>
</comment>
<dbReference type="FunFam" id="3.40.50.620:FF:000028">
    <property type="entry name" value="Bifunctional protein HldE"/>
    <property type="match status" value="1"/>
</dbReference>
<evidence type="ECO:0000256" key="1">
    <source>
        <dbReference type="ARBA" id="ARBA00002319"/>
    </source>
</evidence>
<comment type="pathway">
    <text evidence="15">Nucleotide-sugar biosynthesis; ADP-L-glycero-beta-D-manno-heptose biosynthesis; ADP-L-glycero-beta-D-manno-heptose from D-glycero-beta-D-manno-heptose 7-phosphate: step 3/4.</text>
</comment>
<dbReference type="RefSeq" id="WP_251261823.1">
    <property type="nucleotide sequence ID" value="NZ_JAMQGP010000006.1"/>
</dbReference>
<feature type="region of interest" description="Cytidylyltransferase" evidence="15">
    <location>
        <begin position="344"/>
        <end position="477"/>
    </location>
</feature>
<evidence type="ECO:0000259" key="17">
    <source>
        <dbReference type="Pfam" id="PF01467"/>
    </source>
</evidence>
<gene>
    <name evidence="15 18" type="primary">hldE</name>
    <name evidence="18" type="ORF">NAF29_12000</name>
</gene>
<evidence type="ECO:0000256" key="10">
    <source>
        <dbReference type="ARBA" id="ARBA00023277"/>
    </source>
</evidence>
<dbReference type="GO" id="GO:0005524">
    <property type="term" value="F:ATP binding"/>
    <property type="evidence" value="ECO:0007669"/>
    <property type="project" value="UniProtKB-UniRule"/>
</dbReference>
<keyword evidence="4 15" id="KW-0808">Transferase</keyword>
<evidence type="ECO:0000259" key="16">
    <source>
        <dbReference type="Pfam" id="PF00294"/>
    </source>
</evidence>
<dbReference type="EC" id="2.7.7.70" evidence="15"/>
<dbReference type="InterPro" id="IPR011611">
    <property type="entry name" value="PfkB_dom"/>
</dbReference>
<dbReference type="InterPro" id="IPR004821">
    <property type="entry name" value="Cyt_trans-like"/>
</dbReference>
<comment type="similarity">
    <text evidence="14 15">In the C-terminal section; belongs to the cytidylyltransferase family.</text>
</comment>
<dbReference type="Proteomes" id="UP001165393">
    <property type="component" value="Unassembled WGS sequence"/>
</dbReference>
<dbReference type="PANTHER" id="PTHR46969">
    <property type="entry name" value="BIFUNCTIONAL PROTEIN HLDE"/>
    <property type="match status" value="1"/>
</dbReference>
<dbReference type="NCBIfam" id="NF008454">
    <property type="entry name" value="PRK11316.1"/>
    <property type="match status" value="1"/>
</dbReference>
<evidence type="ECO:0000256" key="12">
    <source>
        <dbReference type="ARBA" id="ARBA00052873"/>
    </source>
</evidence>
<keyword evidence="9 15" id="KW-0511">Multifunctional enzyme</keyword>
<evidence type="ECO:0000256" key="6">
    <source>
        <dbReference type="ARBA" id="ARBA00022741"/>
    </source>
</evidence>
<accession>A0AA41W7F2</accession>
<comment type="subunit">
    <text evidence="3 15">Homodimer.</text>
</comment>
<dbReference type="SUPFAM" id="SSF53613">
    <property type="entry name" value="Ribokinase-like"/>
    <property type="match status" value="1"/>
</dbReference>
<evidence type="ECO:0000256" key="8">
    <source>
        <dbReference type="ARBA" id="ARBA00022840"/>
    </source>
</evidence>
<comment type="pathway">
    <text evidence="15">Nucleotide-sugar biosynthesis; ADP-L-glycero-beta-D-manno-heptose biosynthesis; ADP-L-glycero-beta-D-manno-heptose from D-glycero-beta-D-manno-heptose 7-phosphate: step 1/4.</text>
</comment>
<feature type="domain" description="Cytidyltransferase-like" evidence="17">
    <location>
        <begin position="344"/>
        <end position="468"/>
    </location>
</feature>
<feature type="region of interest" description="Ribokinase" evidence="15">
    <location>
        <begin position="1"/>
        <end position="316"/>
    </location>
</feature>
<evidence type="ECO:0000313" key="18">
    <source>
        <dbReference type="EMBL" id="MCM2680389.1"/>
    </source>
</evidence>
<keyword evidence="6 15" id="KW-0547">Nucleotide-binding</keyword>
<dbReference type="GO" id="GO:0033786">
    <property type="term" value="F:heptose-1-phosphate adenylyltransferase activity"/>
    <property type="evidence" value="ECO:0007669"/>
    <property type="project" value="UniProtKB-UniRule"/>
</dbReference>
<comment type="catalytic activity">
    <reaction evidence="12 15">
        <text>D-glycero-beta-D-manno-heptose 7-phosphate + ATP = D-glycero-beta-D-manno-heptose 1,7-bisphosphate + ADP + H(+)</text>
        <dbReference type="Rhea" id="RHEA:27473"/>
        <dbReference type="ChEBI" id="CHEBI:15378"/>
        <dbReference type="ChEBI" id="CHEBI:30616"/>
        <dbReference type="ChEBI" id="CHEBI:60204"/>
        <dbReference type="ChEBI" id="CHEBI:60208"/>
        <dbReference type="ChEBI" id="CHEBI:456216"/>
        <dbReference type="EC" id="2.7.1.167"/>
    </reaction>
</comment>